<proteinExistence type="inferred from homology"/>
<dbReference type="Gene3D" id="3.10.450.10">
    <property type="match status" value="1"/>
</dbReference>
<sequence length="146" mass="16289">MQPYLIFVLVFLTSTATADKGKGMMTGGVMDQDPSDPGYLAKAWKAAKSVTEHSSNNGQYVMVPIKVLKAQSQVVAGFRYIFEILYGESTCKKADIANKEINEANCKLNENGNRALYTVDLWEKPWQNFEEFTVTKIRNVAPGENL</sequence>
<keyword evidence="4" id="KW-0732">Signal</keyword>
<dbReference type="SUPFAM" id="SSF54403">
    <property type="entry name" value="Cystatin/monellin"/>
    <property type="match status" value="1"/>
</dbReference>
<dbReference type="CDD" id="cd00042">
    <property type="entry name" value="CY"/>
    <property type="match status" value="1"/>
</dbReference>
<comment type="caution">
    <text evidence="6">The sequence shown here is derived from an EMBL/GenBank/DDBJ whole genome shotgun (WGS) entry which is preliminary data.</text>
</comment>
<dbReference type="PANTHER" id="PTHR46186">
    <property type="entry name" value="CYSTATIN"/>
    <property type="match status" value="1"/>
</dbReference>
<keyword evidence="2" id="KW-0646">Protease inhibitor</keyword>
<dbReference type="EMBL" id="JAVFWL010000005">
    <property type="protein sequence ID" value="KAK6758733.1"/>
    <property type="molecule type" value="Genomic_DNA"/>
</dbReference>
<keyword evidence="7" id="KW-1185">Reference proteome</keyword>
<dbReference type="InterPro" id="IPR046350">
    <property type="entry name" value="Cystatin_sf"/>
</dbReference>
<dbReference type="SMART" id="SM00043">
    <property type="entry name" value="CY"/>
    <property type="match status" value="1"/>
</dbReference>
<evidence type="ECO:0000256" key="1">
    <source>
        <dbReference type="ARBA" id="ARBA00009403"/>
    </source>
</evidence>
<dbReference type="InterPro" id="IPR000010">
    <property type="entry name" value="Cystatin_dom"/>
</dbReference>
<protein>
    <recommendedName>
        <fullName evidence="5">Cystatin domain-containing protein</fullName>
    </recommendedName>
</protein>
<evidence type="ECO:0000256" key="4">
    <source>
        <dbReference type="SAM" id="SignalP"/>
    </source>
</evidence>
<dbReference type="Proteomes" id="UP001303046">
    <property type="component" value="Unassembled WGS sequence"/>
</dbReference>
<feature type="chain" id="PRO_5045161776" description="Cystatin domain-containing protein" evidence="4">
    <location>
        <begin position="19"/>
        <end position="146"/>
    </location>
</feature>
<reference evidence="6 7" key="1">
    <citation type="submission" date="2023-08" db="EMBL/GenBank/DDBJ databases">
        <title>A Necator americanus chromosomal reference genome.</title>
        <authorList>
            <person name="Ilik V."/>
            <person name="Petrzelkova K.J."/>
            <person name="Pardy F."/>
            <person name="Fuh T."/>
            <person name="Niatou-Singa F.S."/>
            <person name="Gouil Q."/>
            <person name="Baker L."/>
            <person name="Ritchie M.E."/>
            <person name="Jex A.R."/>
            <person name="Gazzola D."/>
            <person name="Li H."/>
            <person name="Toshio Fujiwara R."/>
            <person name="Zhan B."/>
            <person name="Aroian R.V."/>
            <person name="Pafco B."/>
            <person name="Schwarz E.M."/>
        </authorList>
    </citation>
    <scope>NUCLEOTIDE SEQUENCE [LARGE SCALE GENOMIC DNA]</scope>
    <source>
        <strain evidence="6 7">Aroian</strain>
        <tissue evidence="6">Whole animal</tissue>
    </source>
</reference>
<evidence type="ECO:0000313" key="7">
    <source>
        <dbReference type="Proteomes" id="UP001303046"/>
    </source>
</evidence>
<organism evidence="6 7">
    <name type="scientific">Necator americanus</name>
    <name type="common">Human hookworm</name>
    <dbReference type="NCBI Taxonomy" id="51031"/>
    <lineage>
        <taxon>Eukaryota</taxon>
        <taxon>Metazoa</taxon>
        <taxon>Ecdysozoa</taxon>
        <taxon>Nematoda</taxon>
        <taxon>Chromadorea</taxon>
        <taxon>Rhabditida</taxon>
        <taxon>Rhabditina</taxon>
        <taxon>Rhabditomorpha</taxon>
        <taxon>Strongyloidea</taxon>
        <taxon>Ancylostomatidae</taxon>
        <taxon>Bunostominae</taxon>
        <taxon>Necator</taxon>
    </lineage>
</organism>
<gene>
    <name evidence="6" type="primary">Necator_chrV.g20930</name>
    <name evidence="6" type="ORF">RB195_016137</name>
</gene>
<keyword evidence="3" id="KW-0789">Thiol protease inhibitor</keyword>
<evidence type="ECO:0000259" key="5">
    <source>
        <dbReference type="SMART" id="SM00043"/>
    </source>
</evidence>
<evidence type="ECO:0000256" key="2">
    <source>
        <dbReference type="ARBA" id="ARBA00022690"/>
    </source>
</evidence>
<evidence type="ECO:0000313" key="6">
    <source>
        <dbReference type="EMBL" id="KAK6758733.1"/>
    </source>
</evidence>
<accession>A0ABR1E8D6</accession>
<comment type="similarity">
    <text evidence="1">Belongs to the cystatin family.</text>
</comment>
<dbReference type="PANTHER" id="PTHR46186:SF2">
    <property type="entry name" value="CYSTATIN"/>
    <property type="match status" value="1"/>
</dbReference>
<feature type="signal peptide" evidence="4">
    <location>
        <begin position="1"/>
        <end position="18"/>
    </location>
</feature>
<dbReference type="Pfam" id="PF00031">
    <property type="entry name" value="Cystatin"/>
    <property type="match status" value="1"/>
</dbReference>
<evidence type="ECO:0000256" key="3">
    <source>
        <dbReference type="ARBA" id="ARBA00022704"/>
    </source>
</evidence>
<name>A0ABR1E8D6_NECAM</name>
<feature type="domain" description="Cystatin" evidence="5">
    <location>
        <begin position="24"/>
        <end position="137"/>
    </location>
</feature>